<keyword evidence="1" id="KW-0732">Signal</keyword>
<protein>
    <recommendedName>
        <fullName evidence="4">Secreted protein</fullName>
    </recommendedName>
</protein>
<gene>
    <name evidence="2" type="ORF">PVAP13_6NG182203</name>
</gene>
<comment type="caution">
    <text evidence="2">The sequence shown here is derived from an EMBL/GenBank/DDBJ whole genome shotgun (WGS) entry which is preliminary data.</text>
</comment>
<dbReference type="Proteomes" id="UP000823388">
    <property type="component" value="Chromosome 6N"/>
</dbReference>
<proteinExistence type="predicted"/>
<feature type="signal peptide" evidence="1">
    <location>
        <begin position="1"/>
        <end position="30"/>
    </location>
</feature>
<dbReference type="EMBL" id="CM029048">
    <property type="protein sequence ID" value="KAG2578174.1"/>
    <property type="molecule type" value="Genomic_DNA"/>
</dbReference>
<dbReference type="AlphaFoldDB" id="A0A8T0QYD0"/>
<evidence type="ECO:0000313" key="2">
    <source>
        <dbReference type="EMBL" id="KAG2578174.1"/>
    </source>
</evidence>
<organism evidence="2 3">
    <name type="scientific">Panicum virgatum</name>
    <name type="common">Blackwell switchgrass</name>
    <dbReference type="NCBI Taxonomy" id="38727"/>
    <lineage>
        <taxon>Eukaryota</taxon>
        <taxon>Viridiplantae</taxon>
        <taxon>Streptophyta</taxon>
        <taxon>Embryophyta</taxon>
        <taxon>Tracheophyta</taxon>
        <taxon>Spermatophyta</taxon>
        <taxon>Magnoliopsida</taxon>
        <taxon>Liliopsida</taxon>
        <taxon>Poales</taxon>
        <taxon>Poaceae</taxon>
        <taxon>PACMAD clade</taxon>
        <taxon>Panicoideae</taxon>
        <taxon>Panicodae</taxon>
        <taxon>Paniceae</taxon>
        <taxon>Panicinae</taxon>
        <taxon>Panicum</taxon>
        <taxon>Panicum sect. Hiantes</taxon>
    </lineage>
</organism>
<evidence type="ECO:0008006" key="4">
    <source>
        <dbReference type="Google" id="ProtNLM"/>
    </source>
</evidence>
<reference evidence="2" key="1">
    <citation type="submission" date="2020-05" db="EMBL/GenBank/DDBJ databases">
        <title>WGS assembly of Panicum virgatum.</title>
        <authorList>
            <person name="Lovell J.T."/>
            <person name="Jenkins J."/>
            <person name="Shu S."/>
            <person name="Juenger T.E."/>
            <person name="Schmutz J."/>
        </authorList>
    </citation>
    <scope>NUCLEOTIDE SEQUENCE</scope>
    <source>
        <strain evidence="2">AP13</strain>
    </source>
</reference>
<feature type="chain" id="PRO_5035746305" description="Secreted protein" evidence="1">
    <location>
        <begin position="31"/>
        <end position="225"/>
    </location>
</feature>
<keyword evidence="3" id="KW-1185">Reference proteome</keyword>
<evidence type="ECO:0000313" key="3">
    <source>
        <dbReference type="Proteomes" id="UP000823388"/>
    </source>
</evidence>
<accession>A0A8T0QYD0</accession>
<name>A0A8T0QYD0_PANVG</name>
<evidence type="ECO:0000256" key="1">
    <source>
        <dbReference type="SAM" id="SignalP"/>
    </source>
</evidence>
<sequence>MDGRRNGGLELALDSAIVLVVVLGVGAAEAKRQPSTVPPPVLAALLDGEVAEHPPPGPRHEHHLLAALEHEPAVPVAADLPARPGLGPLLVPHYHPGHHVPGAAPLACHRRAGPVQVEVPRRRRRVEVAGVALVPPLAGAEAVRPLVAVAVEVHLGAHPVLDVAVEHGQVGRRVVDAGARPLPAVGVLLEAALEHVVVGFRSRLQGHLILGVRRERQRRQWRRRR</sequence>